<keyword evidence="2" id="KW-0378">Hydrolase</keyword>
<dbReference type="EC" id="3.1.1.103" evidence="2"/>
<evidence type="ECO:0000259" key="1">
    <source>
        <dbReference type="Pfam" id="PF00144"/>
    </source>
</evidence>
<feature type="domain" description="Beta-lactamase-related" evidence="1">
    <location>
        <begin position="21"/>
        <end position="305"/>
    </location>
</feature>
<dbReference type="InterPro" id="IPR012338">
    <property type="entry name" value="Beta-lactam/transpept-like"/>
</dbReference>
<dbReference type="InterPro" id="IPR001466">
    <property type="entry name" value="Beta-lactam-related"/>
</dbReference>
<dbReference type="GO" id="GO:0016787">
    <property type="term" value="F:hydrolase activity"/>
    <property type="evidence" value="ECO:0007669"/>
    <property type="project" value="UniProtKB-KW"/>
</dbReference>
<sequence>MKYPSDISTFMNSYAEENSFSGYVFIAQNNKLLYEDGFGFANYESETEHTSQTTYRLASLTKQFTAFSILLLEERGLLNLHDPISKYFPNYAEGAEITIHHLLSMSSGIPELNFYNPNGLLDSLEEGLVHEFDPGEKFSYSNSNYLLLEYIIKQVSGLTYDEFLQKNILEPAEMFNTGTGDPASNLALGYPNVSDRINREIKYTLDPPYSYGGMYSTMEDLYKWDQILYTEKLAKQATINKMYTSYNDSYGYGWFVDGSIVKHSGIVSGYSPYILRDIEQNLVLILLSNIDGLYMEMENLAYELLKVVND</sequence>
<proteinExistence type="predicted"/>
<dbReference type="PANTHER" id="PTHR46825">
    <property type="entry name" value="D-ALANYL-D-ALANINE-CARBOXYPEPTIDASE/ENDOPEPTIDASE AMPH"/>
    <property type="match status" value="1"/>
</dbReference>
<dbReference type="RefSeq" id="WP_305991912.1">
    <property type="nucleotide sequence ID" value="NZ_JAVAMP010000003.1"/>
</dbReference>
<evidence type="ECO:0000313" key="3">
    <source>
        <dbReference type="Proteomes" id="UP001231941"/>
    </source>
</evidence>
<name>A0ABT9IZ10_9BACL</name>
<comment type="caution">
    <text evidence="2">The sequence shown here is derived from an EMBL/GenBank/DDBJ whole genome shotgun (WGS) entry which is preliminary data.</text>
</comment>
<dbReference type="Proteomes" id="UP001231941">
    <property type="component" value="Unassembled WGS sequence"/>
</dbReference>
<accession>A0ABT9IZ10</accession>
<gene>
    <name evidence="2" type="ORF">Q5Y73_10850</name>
</gene>
<dbReference type="EMBL" id="JAVAMP010000003">
    <property type="protein sequence ID" value="MDP5274609.1"/>
    <property type="molecule type" value="Genomic_DNA"/>
</dbReference>
<protein>
    <submittedName>
        <fullName evidence="2">Serine hydrolase domain-containing protein</fullName>
        <ecNumber evidence="2">3.1.1.103</ecNumber>
    </submittedName>
</protein>
<dbReference type="InterPro" id="IPR050491">
    <property type="entry name" value="AmpC-like"/>
</dbReference>
<dbReference type="PANTHER" id="PTHR46825:SF9">
    <property type="entry name" value="BETA-LACTAMASE-RELATED DOMAIN-CONTAINING PROTEIN"/>
    <property type="match status" value="1"/>
</dbReference>
<reference evidence="2 3" key="1">
    <citation type="submission" date="2023-08" db="EMBL/GenBank/DDBJ databases">
        <authorList>
            <person name="Park J.-S."/>
        </authorList>
    </citation>
    <scope>NUCLEOTIDE SEQUENCE [LARGE SCALE GENOMIC DNA]</scope>
    <source>
        <strain evidence="2 3">2205SS18-9</strain>
    </source>
</reference>
<evidence type="ECO:0000313" key="2">
    <source>
        <dbReference type="EMBL" id="MDP5274609.1"/>
    </source>
</evidence>
<keyword evidence="3" id="KW-1185">Reference proteome</keyword>
<dbReference type="SUPFAM" id="SSF56601">
    <property type="entry name" value="beta-lactamase/transpeptidase-like"/>
    <property type="match status" value="1"/>
</dbReference>
<dbReference type="Pfam" id="PF00144">
    <property type="entry name" value="Beta-lactamase"/>
    <property type="match status" value="1"/>
</dbReference>
<organism evidence="2 3">
    <name type="scientific">Chengkuizengella axinellae</name>
    <dbReference type="NCBI Taxonomy" id="3064388"/>
    <lineage>
        <taxon>Bacteria</taxon>
        <taxon>Bacillati</taxon>
        <taxon>Bacillota</taxon>
        <taxon>Bacilli</taxon>
        <taxon>Bacillales</taxon>
        <taxon>Paenibacillaceae</taxon>
        <taxon>Chengkuizengella</taxon>
    </lineage>
</organism>
<dbReference type="Gene3D" id="3.40.710.10">
    <property type="entry name" value="DD-peptidase/beta-lactamase superfamily"/>
    <property type="match status" value="1"/>
</dbReference>